<reference evidence="5" key="1">
    <citation type="submission" date="2024-07" db="EMBL/GenBank/DDBJ databases">
        <title>Two chromosome-level genome assemblies of Korean endemic species Abeliophyllum distichum and Forsythia ovata (Oleaceae).</title>
        <authorList>
            <person name="Jang H."/>
        </authorList>
    </citation>
    <scope>NUCLEOTIDE SEQUENCE [LARGE SCALE GENOMIC DNA]</scope>
</reference>
<dbReference type="SUPFAM" id="SSF48371">
    <property type="entry name" value="ARM repeat"/>
    <property type="match status" value="1"/>
</dbReference>
<dbReference type="PANTHER" id="PTHR23315:SF307">
    <property type="entry name" value="U-BOX DOMAIN-CONTAINING PROTEIN 19"/>
    <property type="match status" value="1"/>
</dbReference>
<dbReference type="Proteomes" id="UP001604277">
    <property type="component" value="Unassembled WGS sequence"/>
</dbReference>
<dbReference type="EMBL" id="JBFOLJ010000001">
    <property type="protein sequence ID" value="KAL2559743.1"/>
    <property type="molecule type" value="Genomic_DNA"/>
</dbReference>
<name>A0ABD1XFR1_9LAMI</name>
<accession>A0ABD1XFR1</accession>
<protein>
    <submittedName>
        <fullName evidence="4">U-box domain-containing protein 18</fullName>
    </submittedName>
</protein>
<proteinExistence type="predicted"/>
<evidence type="ECO:0000256" key="2">
    <source>
        <dbReference type="ARBA" id="ARBA00022786"/>
    </source>
</evidence>
<dbReference type="InterPro" id="IPR011989">
    <property type="entry name" value="ARM-like"/>
</dbReference>
<dbReference type="Gene3D" id="1.25.10.10">
    <property type="entry name" value="Leucine-rich Repeat Variant"/>
    <property type="match status" value="1"/>
</dbReference>
<evidence type="ECO:0000256" key="1">
    <source>
        <dbReference type="ARBA" id="ARBA00022737"/>
    </source>
</evidence>
<keyword evidence="1" id="KW-0677">Repeat</keyword>
<keyword evidence="5" id="KW-1185">Reference proteome</keyword>
<dbReference type="InterPro" id="IPR016024">
    <property type="entry name" value="ARM-type_fold"/>
</dbReference>
<organism evidence="4 5">
    <name type="scientific">Forsythia ovata</name>
    <dbReference type="NCBI Taxonomy" id="205694"/>
    <lineage>
        <taxon>Eukaryota</taxon>
        <taxon>Viridiplantae</taxon>
        <taxon>Streptophyta</taxon>
        <taxon>Embryophyta</taxon>
        <taxon>Tracheophyta</taxon>
        <taxon>Spermatophyta</taxon>
        <taxon>Magnoliopsida</taxon>
        <taxon>eudicotyledons</taxon>
        <taxon>Gunneridae</taxon>
        <taxon>Pentapetalae</taxon>
        <taxon>asterids</taxon>
        <taxon>lamiids</taxon>
        <taxon>Lamiales</taxon>
        <taxon>Oleaceae</taxon>
        <taxon>Forsythieae</taxon>
        <taxon>Forsythia</taxon>
    </lineage>
</organism>
<evidence type="ECO:0000313" key="4">
    <source>
        <dbReference type="EMBL" id="KAL2559743.1"/>
    </source>
</evidence>
<evidence type="ECO:0000256" key="3">
    <source>
        <dbReference type="PROSITE-ProRule" id="PRU00259"/>
    </source>
</evidence>
<dbReference type="AlphaFoldDB" id="A0ABD1XFR1"/>
<comment type="caution">
    <text evidence="4">The sequence shown here is derived from an EMBL/GenBank/DDBJ whole genome shotgun (WGS) entry which is preliminary data.</text>
</comment>
<sequence>MIGKIPDAIPALMELVRDGPDRAKKNALVAILSLLMSPENHWRVLAAGFVPLLVNLLTSSQREDLITDSLAVLATLAEKLDGTMAIISAGTLPVIAEVLSSLNSRPAKEYCVSLLLAWCINDGADVVPLLVKNPSLMVALYSLLTDGTPRARKKANSLIRILHAFNEKGSSSLMATALPPEQFIHVW</sequence>
<feature type="repeat" description="ARM" evidence="3">
    <location>
        <begin position="48"/>
        <end position="91"/>
    </location>
</feature>
<dbReference type="PROSITE" id="PS50176">
    <property type="entry name" value="ARM_REPEAT"/>
    <property type="match status" value="1"/>
</dbReference>
<keyword evidence="2" id="KW-0833">Ubl conjugation pathway</keyword>
<gene>
    <name evidence="4" type="ORF">Fot_04482</name>
</gene>
<evidence type="ECO:0000313" key="5">
    <source>
        <dbReference type="Proteomes" id="UP001604277"/>
    </source>
</evidence>
<dbReference type="InterPro" id="IPR000225">
    <property type="entry name" value="Armadillo"/>
</dbReference>
<dbReference type="PANTHER" id="PTHR23315">
    <property type="entry name" value="U BOX DOMAIN-CONTAINING"/>
    <property type="match status" value="1"/>
</dbReference>